<evidence type="ECO:0000313" key="1">
    <source>
        <dbReference type="EMBL" id="CAG8583029.1"/>
    </source>
</evidence>
<organism evidence="1 2">
    <name type="scientific">Scutellospora calospora</name>
    <dbReference type="NCBI Taxonomy" id="85575"/>
    <lineage>
        <taxon>Eukaryota</taxon>
        <taxon>Fungi</taxon>
        <taxon>Fungi incertae sedis</taxon>
        <taxon>Mucoromycota</taxon>
        <taxon>Glomeromycotina</taxon>
        <taxon>Glomeromycetes</taxon>
        <taxon>Diversisporales</taxon>
        <taxon>Gigasporaceae</taxon>
        <taxon>Scutellospora</taxon>
    </lineage>
</organism>
<proteinExistence type="predicted"/>
<gene>
    <name evidence="1" type="ORF">SCALOS_LOCUS6281</name>
</gene>
<name>A0ACA9MEA3_9GLOM</name>
<reference evidence="1" key="1">
    <citation type="submission" date="2021-06" db="EMBL/GenBank/DDBJ databases">
        <authorList>
            <person name="Kallberg Y."/>
            <person name="Tangrot J."/>
            <person name="Rosling A."/>
        </authorList>
    </citation>
    <scope>NUCLEOTIDE SEQUENCE</scope>
    <source>
        <strain evidence="1">AU212A</strain>
    </source>
</reference>
<evidence type="ECO:0000313" key="2">
    <source>
        <dbReference type="Proteomes" id="UP000789860"/>
    </source>
</evidence>
<comment type="caution">
    <text evidence="1">The sequence shown here is derived from an EMBL/GenBank/DDBJ whole genome shotgun (WGS) entry which is preliminary data.</text>
</comment>
<dbReference type="EMBL" id="CAJVPM010011676">
    <property type="protein sequence ID" value="CAG8583029.1"/>
    <property type="molecule type" value="Genomic_DNA"/>
</dbReference>
<sequence length="339" mass="39527">CYQSYSHICDECNTIFEFFAELKDNSENDVHEELAELQDQLCYYMAHQTCKVYLNRQFNANLLDLNENKALIFVDYKMKILPKSARETNSSTKLKVQAFDHWSADMQQDSWFTASSLHAVMEVLKNKYGIQVEKWVFLKAGEAKTMIDSHYAQISHAINRYVRLGFDISEEQNIENAIQNIHSTSVTNLKPNQNRRKFAGCILACAIPNIRNWKIFSPADLEKLCKKDIHKPNSEIFTHTTHYFNSTRLNKRNLIKELSLRGIEVNKKENRSCDINSSVLVEKNNMSNDRMGIKREAKIWKKESWKKNCKKNMYKALQQRVLESKIKAEAIPKVSTIQN</sequence>
<accession>A0ACA9MEA3</accession>
<dbReference type="Proteomes" id="UP000789860">
    <property type="component" value="Unassembled WGS sequence"/>
</dbReference>
<feature type="non-terminal residue" evidence="1">
    <location>
        <position position="1"/>
    </location>
</feature>
<keyword evidence="2" id="KW-1185">Reference proteome</keyword>
<protein>
    <submittedName>
        <fullName evidence="1">4700_t:CDS:1</fullName>
    </submittedName>
</protein>